<feature type="binding site" evidence="6">
    <location>
        <position position="130"/>
    </location>
    <ligand>
        <name>Fe cation</name>
        <dbReference type="ChEBI" id="CHEBI:24875"/>
    </ligand>
</feature>
<evidence type="ECO:0000256" key="4">
    <source>
        <dbReference type="ARBA" id="ARBA00022917"/>
    </source>
</evidence>
<dbReference type="NCBIfam" id="NF001159">
    <property type="entry name" value="PRK00150.1-3"/>
    <property type="match status" value="1"/>
</dbReference>
<evidence type="ECO:0000256" key="2">
    <source>
        <dbReference type="ARBA" id="ARBA00022723"/>
    </source>
</evidence>
<dbReference type="PANTHER" id="PTHR10458:SF22">
    <property type="entry name" value="PEPTIDE DEFORMYLASE"/>
    <property type="match status" value="1"/>
</dbReference>
<dbReference type="GO" id="GO:0046872">
    <property type="term" value="F:metal ion binding"/>
    <property type="evidence" value="ECO:0007669"/>
    <property type="project" value="UniProtKB-KW"/>
</dbReference>
<dbReference type="EC" id="3.5.1.88" evidence="6"/>
<dbReference type="FunFam" id="3.90.45.10:FF:000005">
    <property type="entry name" value="Peptide deformylase"/>
    <property type="match status" value="1"/>
</dbReference>
<comment type="similarity">
    <text evidence="1 6">Belongs to the polypeptide deformylase family.</text>
</comment>
<keyword evidence="3 6" id="KW-0378">Hydrolase</keyword>
<feature type="binding site" evidence="6">
    <location>
        <position position="88"/>
    </location>
    <ligand>
        <name>Fe cation</name>
        <dbReference type="ChEBI" id="CHEBI:24875"/>
    </ligand>
</feature>
<dbReference type="Pfam" id="PF01327">
    <property type="entry name" value="Pep_deformylase"/>
    <property type="match status" value="1"/>
</dbReference>
<gene>
    <name evidence="6" type="primary">def</name>
    <name evidence="7" type="ORF">SAMN02745135_02084</name>
</gene>
<dbReference type="PANTHER" id="PTHR10458">
    <property type="entry name" value="PEPTIDE DEFORMYLASE"/>
    <property type="match status" value="1"/>
</dbReference>
<name>A0A1M5VRG2_9FIRM</name>
<dbReference type="Gene3D" id="3.90.45.10">
    <property type="entry name" value="Peptide deformylase"/>
    <property type="match status" value="1"/>
</dbReference>
<dbReference type="RefSeq" id="WP_073197498.1">
    <property type="nucleotide sequence ID" value="NZ_FQXO01000071.1"/>
</dbReference>
<proteinExistence type="inferred from homology"/>
<reference evidence="8" key="1">
    <citation type="submission" date="2016-11" db="EMBL/GenBank/DDBJ databases">
        <authorList>
            <person name="Varghese N."/>
            <person name="Submissions S."/>
        </authorList>
    </citation>
    <scope>NUCLEOTIDE SEQUENCE [LARGE SCALE GENOMIC DNA]</scope>
    <source>
        <strain evidence="8">DSM 13643</strain>
    </source>
</reference>
<dbReference type="PIRSF" id="PIRSF004749">
    <property type="entry name" value="Pep_def"/>
    <property type="match status" value="1"/>
</dbReference>
<comment type="function">
    <text evidence="6">Removes the formyl group from the N-terminal Met of newly synthesized proteins. Requires at least a dipeptide for an efficient rate of reaction. N-terminal L-methionine is a prerequisite for activity but the enzyme has broad specificity at other positions.</text>
</comment>
<sequence length="147" mass="16340">MAIRQLRYVGDPILRKKSREVTDINDRIKILLDDMLETMYKNDGVGLAAPQVGILKRVVVIDIGEGPIKLINPEIISMEGEVIDVEGCLSVPGETGEVKRPSKVKVKYLDENGKELIIQGTGLLARALCHEIDHLNGILFIDRVIKK</sequence>
<dbReference type="GO" id="GO:0042586">
    <property type="term" value="F:peptide deformylase activity"/>
    <property type="evidence" value="ECO:0007669"/>
    <property type="project" value="UniProtKB-UniRule"/>
</dbReference>
<keyword evidence="2 6" id="KW-0479">Metal-binding</keyword>
<dbReference type="EMBL" id="FQXO01000071">
    <property type="protein sequence ID" value="SHH77856.1"/>
    <property type="molecule type" value="Genomic_DNA"/>
</dbReference>
<keyword evidence="8" id="KW-1185">Reference proteome</keyword>
<accession>A0A1M5VRG2</accession>
<dbReference type="InterPro" id="IPR023635">
    <property type="entry name" value="Peptide_deformylase"/>
</dbReference>
<feature type="binding site" evidence="6">
    <location>
        <position position="134"/>
    </location>
    <ligand>
        <name>Fe cation</name>
        <dbReference type="ChEBI" id="CHEBI:24875"/>
    </ligand>
</feature>
<evidence type="ECO:0000313" key="8">
    <source>
        <dbReference type="Proteomes" id="UP000183967"/>
    </source>
</evidence>
<dbReference type="GO" id="GO:0006412">
    <property type="term" value="P:translation"/>
    <property type="evidence" value="ECO:0007669"/>
    <property type="project" value="UniProtKB-UniRule"/>
</dbReference>
<dbReference type="CDD" id="cd00487">
    <property type="entry name" value="Pep_deformylase"/>
    <property type="match status" value="1"/>
</dbReference>
<evidence type="ECO:0000256" key="1">
    <source>
        <dbReference type="ARBA" id="ARBA00010759"/>
    </source>
</evidence>
<dbReference type="AlphaFoldDB" id="A0A1M5VRG2"/>
<evidence type="ECO:0000256" key="3">
    <source>
        <dbReference type="ARBA" id="ARBA00022801"/>
    </source>
</evidence>
<evidence type="ECO:0000313" key="7">
    <source>
        <dbReference type="EMBL" id="SHH77856.1"/>
    </source>
</evidence>
<comment type="cofactor">
    <cofactor evidence="6">
        <name>Fe(2+)</name>
        <dbReference type="ChEBI" id="CHEBI:29033"/>
    </cofactor>
    <text evidence="6">Binds 1 Fe(2+) ion.</text>
</comment>
<dbReference type="SUPFAM" id="SSF56420">
    <property type="entry name" value="Peptide deformylase"/>
    <property type="match status" value="1"/>
</dbReference>
<dbReference type="HAMAP" id="MF_00163">
    <property type="entry name" value="Pep_deformylase"/>
    <property type="match status" value="1"/>
</dbReference>
<dbReference type="Proteomes" id="UP000183967">
    <property type="component" value="Unassembled WGS sequence"/>
</dbReference>
<comment type="catalytic activity">
    <reaction evidence="6">
        <text>N-terminal N-formyl-L-methionyl-[peptide] + H2O = N-terminal L-methionyl-[peptide] + formate</text>
        <dbReference type="Rhea" id="RHEA:24420"/>
        <dbReference type="Rhea" id="RHEA-COMP:10639"/>
        <dbReference type="Rhea" id="RHEA-COMP:10640"/>
        <dbReference type="ChEBI" id="CHEBI:15377"/>
        <dbReference type="ChEBI" id="CHEBI:15740"/>
        <dbReference type="ChEBI" id="CHEBI:49298"/>
        <dbReference type="ChEBI" id="CHEBI:64731"/>
        <dbReference type="EC" id="3.5.1.88"/>
    </reaction>
</comment>
<feature type="active site" evidence="6">
    <location>
        <position position="131"/>
    </location>
</feature>
<dbReference type="OrthoDB" id="9784988at2"/>
<dbReference type="PRINTS" id="PR01576">
    <property type="entry name" value="PDEFORMYLASE"/>
</dbReference>
<evidence type="ECO:0000256" key="6">
    <source>
        <dbReference type="HAMAP-Rule" id="MF_00163"/>
    </source>
</evidence>
<protein>
    <recommendedName>
        <fullName evidence="6">Peptide deformylase</fullName>
        <shortName evidence="6">PDF</shortName>
        <ecNumber evidence="6">3.5.1.88</ecNumber>
    </recommendedName>
    <alternativeName>
        <fullName evidence="6">Polypeptide deformylase</fullName>
    </alternativeName>
</protein>
<keyword evidence="5 6" id="KW-0408">Iron</keyword>
<evidence type="ECO:0000256" key="5">
    <source>
        <dbReference type="ARBA" id="ARBA00023004"/>
    </source>
</evidence>
<keyword evidence="4 6" id="KW-0648">Protein biosynthesis</keyword>
<dbReference type="InterPro" id="IPR036821">
    <property type="entry name" value="Peptide_deformylase_sf"/>
</dbReference>
<dbReference type="NCBIfam" id="TIGR00079">
    <property type="entry name" value="pept_deformyl"/>
    <property type="match status" value="1"/>
</dbReference>
<organism evidence="7 8">
    <name type="scientific">Caloranaerobacter azorensis DSM 13643</name>
    <dbReference type="NCBI Taxonomy" id="1121264"/>
    <lineage>
        <taxon>Bacteria</taxon>
        <taxon>Bacillati</taxon>
        <taxon>Bacillota</taxon>
        <taxon>Tissierellia</taxon>
        <taxon>Tissierellales</taxon>
        <taxon>Thermohalobacteraceae</taxon>
        <taxon>Caloranaerobacter</taxon>
    </lineage>
</organism>